<dbReference type="RefSeq" id="WP_209739884.1">
    <property type="nucleotide sequence ID" value="NZ_CP072611.1"/>
</dbReference>
<evidence type="ECO:0000313" key="3">
    <source>
        <dbReference type="EMBL" id="MFD2236778.1"/>
    </source>
</evidence>
<evidence type="ECO:0000256" key="1">
    <source>
        <dbReference type="SAM" id="MobiDB-lite"/>
    </source>
</evidence>
<dbReference type="Proteomes" id="UP001597371">
    <property type="component" value="Unassembled WGS sequence"/>
</dbReference>
<sequence length="221" mass="23422">MAIQARRLFAGLLLGTGALALAGCNTGPTYGTGVSQAGQLFSDVDGLFTLGSTNRQEIAYVPRPELVRPASIGALPPPQAPVSARNDPNWPQSPEAIRAQNLAAGESTRGEATLPANYNPSLGGPASQAPRRGSGLSRAEQDGSWLSPEELRAGGQRATQQRADNQGSPTQRRYLSEPPVDYRQPSQTAPVGDPGLDEEVKQRRQQGTQSLGSRIRQSLPF</sequence>
<feature type="chain" id="PRO_5045340128" description="DUF3035 domain-containing protein" evidence="2">
    <location>
        <begin position="23"/>
        <end position="221"/>
    </location>
</feature>
<dbReference type="PROSITE" id="PS51257">
    <property type="entry name" value="PROKAR_LIPOPROTEIN"/>
    <property type="match status" value="1"/>
</dbReference>
<feature type="region of interest" description="Disordered" evidence="1">
    <location>
        <begin position="70"/>
        <end position="93"/>
    </location>
</feature>
<feature type="compositionally biased region" description="Polar residues" evidence="1">
    <location>
        <begin position="205"/>
        <end position="221"/>
    </location>
</feature>
<keyword evidence="4" id="KW-1185">Reference proteome</keyword>
<accession>A0ABW5CIX5</accession>
<keyword evidence="2" id="KW-0732">Signal</keyword>
<feature type="region of interest" description="Disordered" evidence="1">
    <location>
        <begin position="106"/>
        <end position="221"/>
    </location>
</feature>
<reference evidence="4" key="1">
    <citation type="journal article" date="2019" name="Int. J. Syst. Evol. Microbiol.">
        <title>The Global Catalogue of Microorganisms (GCM) 10K type strain sequencing project: providing services to taxonomists for standard genome sequencing and annotation.</title>
        <authorList>
            <consortium name="The Broad Institute Genomics Platform"/>
            <consortium name="The Broad Institute Genome Sequencing Center for Infectious Disease"/>
            <person name="Wu L."/>
            <person name="Ma J."/>
        </authorList>
    </citation>
    <scope>NUCLEOTIDE SEQUENCE [LARGE SCALE GENOMIC DNA]</scope>
    <source>
        <strain evidence="4">ZS-35-S2</strain>
    </source>
</reference>
<proteinExistence type="predicted"/>
<feature type="signal peptide" evidence="2">
    <location>
        <begin position="1"/>
        <end position="22"/>
    </location>
</feature>
<dbReference type="EMBL" id="JBHUIJ010000005">
    <property type="protein sequence ID" value="MFD2236778.1"/>
    <property type="molecule type" value="Genomic_DNA"/>
</dbReference>
<gene>
    <name evidence="3" type="ORF">ACFSKQ_04780</name>
</gene>
<protein>
    <recommendedName>
        <fullName evidence="5">DUF3035 domain-containing protein</fullName>
    </recommendedName>
</protein>
<evidence type="ECO:0000313" key="4">
    <source>
        <dbReference type="Proteomes" id="UP001597371"/>
    </source>
</evidence>
<comment type="caution">
    <text evidence="3">The sequence shown here is derived from an EMBL/GenBank/DDBJ whole genome shotgun (WGS) entry which is preliminary data.</text>
</comment>
<feature type="compositionally biased region" description="Polar residues" evidence="1">
    <location>
        <begin position="157"/>
        <end position="173"/>
    </location>
</feature>
<evidence type="ECO:0000256" key="2">
    <source>
        <dbReference type="SAM" id="SignalP"/>
    </source>
</evidence>
<organism evidence="3 4">
    <name type="scientific">Aureimonas populi</name>
    <dbReference type="NCBI Taxonomy" id="1701758"/>
    <lineage>
        <taxon>Bacteria</taxon>
        <taxon>Pseudomonadati</taxon>
        <taxon>Pseudomonadota</taxon>
        <taxon>Alphaproteobacteria</taxon>
        <taxon>Hyphomicrobiales</taxon>
        <taxon>Aurantimonadaceae</taxon>
        <taxon>Aureimonas</taxon>
    </lineage>
</organism>
<evidence type="ECO:0008006" key="5">
    <source>
        <dbReference type="Google" id="ProtNLM"/>
    </source>
</evidence>
<name>A0ABW5CIX5_9HYPH</name>